<evidence type="ECO:0000259" key="2">
    <source>
        <dbReference type="Pfam" id="PF13449"/>
    </source>
</evidence>
<name>A0A7X5YJZ0_9CAUL</name>
<feature type="domain" description="Phytase-like" evidence="2">
    <location>
        <begin position="74"/>
        <end position="325"/>
    </location>
</feature>
<keyword evidence="4" id="KW-1185">Reference proteome</keyword>
<accession>A0A7X5YJZ0</accession>
<dbReference type="PROSITE" id="PS51257">
    <property type="entry name" value="PROKAR_LIPOPROTEIN"/>
    <property type="match status" value="1"/>
</dbReference>
<keyword evidence="1" id="KW-0732">Signal</keyword>
<dbReference type="SUPFAM" id="SSF75011">
    <property type="entry name" value="3-carboxy-cis,cis-mucoante lactonizing enzyme"/>
    <property type="match status" value="1"/>
</dbReference>
<dbReference type="Proteomes" id="UP000587415">
    <property type="component" value="Unassembled WGS sequence"/>
</dbReference>
<evidence type="ECO:0000313" key="3">
    <source>
        <dbReference type="EMBL" id="NJC40606.1"/>
    </source>
</evidence>
<organism evidence="3 4">
    <name type="scientific">Brevundimonas alba</name>
    <dbReference type="NCBI Taxonomy" id="74314"/>
    <lineage>
        <taxon>Bacteria</taxon>
        <taxon>Pseudomonadati</taxon>
        <taxon>Pseudomonadota</taxon>
        <taxon>Alphaproteobacteria</taxon>
        <taxon>Caulobacterales</taxon>
        <taxon>Caulobacteraceae</taxon>
        <taxon>Brevundimonas</taxon>
    </lineage>
</organism>
<dbReference type="AlphaFoldDB" id="A0A7X5YJZ0"/>
<feature type="chain" id="PRO_5030978447" description="Phytase-like domain-containing protein" evidence="1">
    <location>
        <begin position="22"/>
        <end position="342"/>
    </location>
</feature>
<dbReference type="RefSeq" id="WP_342448302.1">
    <property type="nucleotide sequence ID" value="NZ_JAATJM010000001.1"/>
</dbReference>
<dbReference type="PIRSF" id="PIRSF031900">
    <property type="entry name" value="UCP031900"/>
    <property type="match status" value="1"/>
</dbReference>
<proteinExistence type="predicted"/>
<feature type="signal peptide" evidence="1">
    <location>
        <begin position="1"/>
        <end position="21"/>
    </location>
</feature>
<dbReference type="Pfam" id="PF13449">
    <property type="entry name" value="Phytase-like"/>
    <property type="match status" value="1"/>
</dbReference>
<protein>
    <recommendedName>
        <fullName evidence="2">Phytase-like domain-containing protein</fullName>
    </recommendedName>
</protein>
<sequence>MRLSAAAVLAMALALSACATAVPAPVWSGAGNGWSAAEAEVRPVGLGIPGGVALARGVRFAGGVEWVLEPDSPLHSVSDLKLLDGGEFVSVTDAGDLVRGRLSLGATGRLEGVDSLRHRRLTLLDGRPIIDKADGDAEGLAVSQDGDVLVSFERDHRIWDYGPVDAPRQVPTALPRPDFAFTLNDGMEAIATTGERVCGDSPLERMMSRNRHCLRVAGESGGVWECAPDACAVVVAPPPEPIPDSEYRITGMDRDPSGDGYWVVERRYRPPVDVRARVRRMVRDGSLGPVLVELSLPSTVDNFEGIAATAQGGGVRIYILSDDNGSGRQRTLLLAFDVRPVR</sequence>
<evidence type="ECO:0000313" key="4">
    <source>
        <dbReference type="Proteomes" id="UP000587415"/>
    </source>
</evidence>
<gene>
    <name evidence="3" type="ORF">GGQ87_000864</name>
</gene>
<dbReference type="InterPro" id="IPR027372">
    <property type="entry name" value="Phytase-like_dom"/>
</dbReference>
<evidence type="ECO:0000256" key="1">
    <source>
        <dbReference type="SAM" id="SignalP"/>
    </source>
</evidence>
<reference evidence="3 4" key="1">
    <citation type="submission" date="2020-03" db="EMBL/GenBank/DDBJ databases">
        <title>Genomic Encyclopedia of Type Strains, Phase IV (KMG-IV): sequencing the most valuable type-strain genomes for metagenomic binning, comparative biology and taxonomic classification.</title>
        <authorList>
            <person name="Goeker M."/>
        </authorList>
    </citation>
    <scope>NUCLEOTIDE SEQUENCE [LARGE SCALE GENOMIC DNA]</scope>
    <source>
        <strain evidence="3 4">DSM 4736</strain>
    </source>
</reference>
<dbReference type="InterPro" id="IPR014567">
    <property type="entry name" value="UCP031900"/>
</dbReference>
<comment type="caution">
    <text evidence="3">The sequence shown here is derived from an EMBL/GenBank/DDBJ whole genome shotgun (WGS) entry which is preliminary data.</text>
</comment>
<dbReference type="EMBL" id="JAATJM010000001">
    <property type="protein sequence ID" value="NJC40606.1"/>
    <property type="molecule type" value="Genomic_DNA"/>
</dbReference>